<dbReference type="EMBL" id="CASHSV030000823">
    <property type="protein sequence ID" value="CAJ2677793.1"/>
    <property type="molecule type" value="Genomic_DNA"/>
</dbReference>
<name>A0ACB0MAY5_TRIPR</name>
<accession>A0ACB0MAY5</accession>
<keyword evidence="2" id="KW-1185">Reference proteome</keyword>
<protein>
    <submittedName>
        <fullName evidence="1">Uncharacterized protein</fullName>
    </submittedName>
</protein>
<dbReference type="Proteomes" id="UP001177021">
    <property type="component" value="Unassembled WGS sequence"/>
</dbReference>
<sequence>MNPSSSSSRKKKKKATYYDDHNFINTIFSWSLQDIFNEDLYKNKVDYIDLYFKSFEQYFKSFVYPLLEETRANLCSSMEYLSGSPYAQVVSLEKKLSHSCGRNHYVVNTDTWKNTSSGYGKELNKTLPGNVFILADFKPETVNDLTRSGKTWSFVLSAGVLHDTELMSTFKVIASKDIDVDEMGKKSMFIIFLTNITPNRWIWNALHMGGDSKLIERILCATDVVDKSCDYCSPKTDALKDDETYQRLSSELNESQTKAICACLSFIHCNHKSTVDLIWGPPGTGKTKTLGTLLFALFKMNCRTLVCAPTNVAIKEVASRVLSMVRESFDGNSDALFCNLGDMLLFGNHERLKVGAEIEEIYLDYRVKQLILCFTPPNGWKYCFGSMIDLLEICVSDYHIFIENEMRKEQAQIDDKNSNGAKVDNPSNSGVRMMHKSFIEFVRERFLSIALPLRDCISILSTHISRSCIMEHNLNDLAHLIYSLSTFQALLFENNISSEKLEELFSPPESQDSSFESVVVSAAEYSLHQSRTECLSLLRTLKVSLGDLDLPDVVTEESIREFCFQTSSLIFSTASSSFKLHSVPMEPLDILVIDEAAQLKECESIIPLLLPDIKHVILVGDERQLPAMVESSVSSEVGFGRSLFARLSTLGHPNHFLNIQYRMHPAISSFPNSCFYLNQILDAPNVIAKNYSKQYLPGQMFGPYSFINIDGGTEEFDDENIIEVAVVMKIIRNCFRAWLDSNENLSIGVVSPYAAQVDAIQDILGQKYDKHEGFDVKVKTIDGFQGGEQDVIILSTVGTDCSTSLGFISNNQRTNVALTRARHCLWILGNERTLVSQKNVWKTLVLDAKKRQCFFNADEDMDLVKTIWDARKELDKLDDLLNANSVIFRNSRWKVLFSDNFLKSFKSLPSKQTKKLVISLLLKLSSGWRPKRIKVDLLCGNSSQMLKQYKVEGLFVVCSKDIVKESNFTQVLRIWDVLPPEDIPKVVKRLDSIFGRYTNDFISRCSEQCFEGKMEVPMTWKKSTEIIKIKNLDNNGNEGESAYLDQRIYVENSKVEESFLLMKFYSLSSVVVSQLLSDCNSNELELPFEVSDEERDIILFSRSTFVLGRSGTGKTTVLTMKLLKKEELHHSALEQTYGIKSVEVPCLNYDKEYKDSSTVNGRPVLHQLFVTVSPKLCQAVKHQIVRMKRFICDGDISADRCSIEEDIVDVDTSIQFKNIPDSFVNIPAESYPLVITFQKFLMMLDGTVGNSYLERFNDLSSLSENIGVKSVALETFIRKKQVTYERFDSLYWPHFNFQYTKTLDSSRVFTEIVSHIKGGMQSLEPGEGKLSRQDYLSLSENRSSSLSKQKREIIYDIYQSYENMKMDKGEFDLADIVADIHRRLRINKYEGDEMHFVYIDEVQDLTMSQIALFKYVCQNVEEGFVFCGDTAQTIARGIDFRFQDIKSLFYKKFVQESKRGAYNKGKDKMKVSETFLLNQNFRTHAGVLKLSQSIIELLFLFFPHSIDVLKPETSLIYGEAPVVLECESKKNAIVTIFGTTGHESGKIVGFGAEQVILVRDDYARKEILEYVGKQALVLTILECKGLEFQDVLLYNFFGTSPLQNRWRVVYEYMNEQDMLEHTESKSFPSFNDSKHNILCSELKQLYVAVTRTRQRLWICENTEDFCQPMFDYWKKKCLVQFKELDDSLAQAMKVASSPDEWKSRGKKLYYQNNFEMATTCFERAGDSYWEKRSKAAGLRATANRLHDLNPEDANAVLREAAEIFESIGMAESAAQCFSDLGDYERAGKLYLEKCEEPDLKRAGDCFYLAGCHEMAAQVYARGSFFSDCLNICAKGGLFDTGLHYIQQWKQYESADPGWANSHDLYIIEQKFLETCAHKYFSSKDIKSMMKFVRAFHSMDLKRKFLQSLSLLDERLELEEESGNFVEAVNIAKMMGDILREADLLGKAGEFLEACELMFFYVLAQSLWSGGSKAWPLKQFTQKAELLGRALIFAKEVSSSFYELASTEAKILSNKHDTIIEIMNHLQSSRIHNSTRGEVLCLWKLLDSHFRLNSSKYVWRENIFDVSVEGMIMKSQFSVETLFYCWTCWKDNIVHMLESLSNFKTQEQLHQHNSYVKFALNYLGVQKRMYNLNEIYLLLIPDANWVMKLGDRLLKKNGKIVSVDVQPLVSSAQIYWSSELLSVGMDVLRNLDALYKFSVNKAFSEFCQVRSLLHIYEVSKFLLKSKCFSHGHSDLRTLERFYRQTIECLSHHVVPLDWKKSLAKEMVYQRITESWQDIMKEVIYENTKRKDENTKRKDRLTYGLIGRVVVMILGTSNVKNDLFRQIMTKFEDNQPWKDFIHSLWLCLGHGVVLEINRICKLHSALQHTCSGNWKTEVDYLSPSCFMYLVERLLLWTSGLNGFIYATKSSFTEWLISQNEDSLTNLGFFASQRRDMGDVYDFIANILLEFVSDENGTKTWIEKSSLHVKNYFPSLLLRLIVSMCLLLLTSGSGKYLALLRSLLGKSNVSSQLPLDFLNVLQKKRTGLKVFAKAFKVIGNPLVIAKLQDNSPEIGCSDAVFVDLTICQKKELILETLFPSRVDSVGEETTTVASDSTSKEFSSNLPNECSSVSHQESDGQIKDEVNRSMNADFFWNWLENFGSATDVSCLNSVSPDSLMIKVNQFYFYFFPNKMCLFQTINIYILLSQDFLSFTFFYSLQEVLDHYIQLLKLSNPIKMENKNVVEELACLLDEMKQLRAALNTSDSMIEKNTLIVLSKKILSRRSKVAHILSKLNLACQKRNTNVESESDPSQARAEVGNDDQHEQNILKESKDEMPNNSQGAGNSGHGKAKGKKSKSKKNKKKGKK</sequence>
<proteinExistence type="predicted"/>
<evidence type="ECO:0000313" key="1">
    <source>
        <dbReference type="EMBL" id="CAJ2677793.1"/>
    </source>
</evidence>
<comment type="caution">
    <text evidence="1">The sequence shown here is derived from an EMBL/GenBank/DDBJ whole genome shotgun (WGS) entry which is preliminary data.</text>
</comment>
<reference evidence="1" key="1">
    <citation type="submission" date="2023-10" db="EMBL/GenBank/DDBJ databases">
        <authorList>
            <person name="Rodriguez Cubillos JULIANA M."/>
            <person name="De Vega J."/>
        </authorList>
    </citation>
    <scope>NUCLEOTIDE SEQUENCE</scope>
</reference>
<evidence type="ECO:0000313" key="2">
    <source>
        <dbReference type="Proteomes" id="UP001177021"/>
    </source>
</evidence>
<gene>
    <name evidence="1" type="ORF">MILVUS5_LOCUS40218</name>
</gene>
<organism evidence="1 2">
    <name type="scientific">Trifolium pratense</name>
    <name type="common">Red clover</name>
    <dbReference type="NCBI Taxonomy" id="57577"/>
    <lineage>
        <taxon>Eukaryota</taxon>
        <taxon>Viridiplantae</taxon>
        <taxon>Streptophyta</taxon>
        <taxon>Embryophyta</taxon>
        <taxon>Tracheophyta</taxon>
        <taxon>Spermatophyta</taxon>
        <taxon>Magnoliopsida</taxon>
        <taxon>eudicotyledons</taxon>
        <taxon>Gunneridae</taxon>
        <taxon>Pentapetalae</taxon>
        <taxon>rosids</taxon>
        <taxon>fabids</taxon>
        <taxon>Fabales</taxon>
        <taxon>Fabaceae</taxon>
        <taxon>Papilionoideae</taxon>
        <taxon>50 kb inversion clade</taxon>
        <taxon>NPAAA clade</taxon>
        <taxon>Hologalegina</taxon>
        <taxon>IRL clade</taxon>
        <taxon>Trifolieae</taxon>
        <taxon>Trifolium</taxon>
    </lineage>
</organism>